<dbReference type="InterPro" id="IPR020904">
    <property type="entry name" value="Sc_DH/Rdtase_CS"/>
</dbReference>
<proteinExistence type="inferred from homology"/>
<dbReference type="CDD" id="cd05233">
    <property type="entry name" value="SDR_c"/>
    <property type="match status" value="1"/>
</dbReference>
<evidence type="ECO:0000313" key="4">
    <source>
        <dbReference type="Proteomes" id="UP000830401"/>
    </source>
</evidence>
<accession>A0ABY4GEK6</accession>
<keyword evidence="3" id="KW-0614">Plasmid</keyword>
<protein>
    <submittedName>
        <fullName evidence="3">SDR family oxidoreductase</fullName>
    </submittedName>
</protein>
<dbReference type="Pfam" id="PF13561">
    <property type="entry name" value="adh_short_C2"/>
    <property type="match status" value="1"/>
</dbReference>
<dbReference type="PROSITE" id="PS00061">
    <property type="entry name" value="ADH_SHORT"/>
    <property type="match status" value="1"/>
</dbReference>
<dbReference type="EMBL" id="CP095065">
    <property type="protein sequence ID" value="UOQ69329.1"/>
    <property type="molecule type" value="Genomic_DNA"/>
</dbReference>
<keyword evidence="4" id="KW-1185">Reference proteome</keyword>
<dbReference type="PRINTS" id="PR00080">
    <property type="entry name" value="SDRFAMILY"/>
</dbReference>
<reference evidence="3" key="1">
    <citation type="submission" date="2022-04" db="EMBL/GenBank/DDBJ databases">
        <title>Hymenobacter sp. isolated from the air.</title>
        <authorList>
            <person name="Won M."/>
            <person name="Lee C.-M."/>
            <person name="Woen H.-Y."/>
            <person name="Kwon S.-W."/>
        </authorList>
    </citation>
    <scope>NUCLEOTIDE SEQUENCE</scope>
    <source>
        <strain evidence="3">5420S-77</strain>
        <plasmid evidence="3">unnamed4</plasmid>
    </source>
</reference>
<dbReference type="SUPFAM" id="SSF51735">
    <property type="entry name" value="NAD(P)-binding Rossmann-fold domains"/>
    <property type="match status" value="1"/>
</dbReference>
<dbReference type="InterPro" id="IPR036291">
    <property type="entry name" value="NAD(P)-bd_dom_sf"/>
</dbReference>
<comment type="similarity">
    <text evidence="1">Belongs to the short-chain dehydrogenases/reductases (SDR) family.</text>
</comment>
<evidence type="ECO:0000256" key="1">
    <source>
        <dbReference type="ARBA" id="ARBA00006484"/>
    </source>
</evidence>
<dbReference type="PANTHER" id="PTHR42760">
    <property type="entry name" value="SHORT-CHAIN DEHYDROGENASES/REDUCTASES FAMILY MEMBER"/>
    <property type="match status" value="1"/>
</dbReference>
<dbReference type="PANTHER" id="PTHR42760:SF133">
    <property type="entry name" value="3-OXOACYL-[ACYL-CARRIER-PROTEIN] REDUCTASE"/>
    <property type="match status" value="1"/>
</dbReference>
<dbReference type="Proteomes" id="UP000830401">
    <property type="component" value="Plasmid unnamed4"/>
</dbReference>
<geneLocation type="plasmid" evidence="3 4">
    <name>unnamed4</name>
</geneLocation>
<evidence type="ECO:0000256" key="2">
    <source>
        <dbReference type="ARBA" id="ARBA00023002"/>
    </source>
</evidence>
<sequence>MKLQDKVAVITGGNSGIGFGIAQEFKREGAKGAIVGRNPETLAASAHELGDDFLALRADVTQLADLERVFQTVVDTFGKLDTLVVNAGGATAKGTVSSVISTTEEEFQQAIDLNLKSFFFTVQKALPYLQDEASIVLVASMGAHKAFAGLTLYTAAKAAIVSFARSFSQDLLARNIRVNVVSPGIIDTPVYDKFGLSEEEATQQKIDLAAVAALKRMGTPSEIGRVAVFLASEDSSFMLGSEVLADGGPLTCKGVPLPA</sequence>
<dbReference type="InterPro" id="IPR002347">
    <property type="entry name" value="SDR_fam"/>
</dbReference>
<organism evidence="3 4">
    <name type="scientific">Hymenobacter volaticus</name>
    <dbReference type="NCBI Taxonomy" id="2932254"/>
    <lineage>
        <taxon>Bacteria</taxon>
        <taxon>Pseudomonadati</taxon>
        <taxon>Bacteroidota</taxon>
        <taxon>Cytophagia</taxon>
        <taxon>Cytophagales</taxon>
        <taxon>Hymenobacteraceae</taxon>
        <taxon>Hymenobacter</taxon>
    </lineage>
</organism>
<dbReference type="RefSeq" id="WP_245127079.1">
    <property type="nucleotide sequence ID" value="NZ_CP095065.1"/>
</dbReference>
<dbReference type="PRINTS" id="PR00081">
    <property type="entry name" value="GDHRDH"/>
</dbReference>
<gene>
    <name evidence="3" type="ORF">MUN86_26905</name>
</gene>
<evidence type="ECO:0000313" key="3">
    <source>
        <dbReference type="EMBL" id="UOQ69329.1"/>
    </source>
</evidence>
<keyword evidence="2" id="KW-0560">Oxidoreductase</keyword>
<name>A0ABY4GEK6_9BACT</name>
<dbReference type="Gene3D" id="3.40.50.720">
    <property type="entry name" value="NAD(P)-binding Rossmann-like Domain"/>
    <property type="match status" value="1"/>
</dbReference>